<sequence length="114" mass="12706">MHGKCFACVRGMAARRSSSVAFFFPPGLGFESSDGPLSSAVLLRYGERRQSAAAAVAFHAFQTPERRRRTTACQRNLGKSTLVQKSSIIRPHSLSDRREPTQIRQEKREARIGD</sequence>
<reference evidence="2" key="1">
    <citation type="journal article" date="2023" name="Science">
        <title>Genome structures resolve the early diversification of teleost fishes.</title>
        <authorList>
            <person name="Parey E."/>
            <person name="Louis A."/>
            <person name="Montfort J."/>
            <person name="Bouchez O."/>
            <person name="Roques C."/>
            <person name="Iampietro C."/>
            <person name="Lluch J."/>
            <person name="Castinel A."/>
            <person name="Donnadieu C."/>
            <person name="Desvignes T."/>
            <person name="Floi Bucao C."/>
            <person name="Jouanno E."/>
            <person name="Wen M."/>
            <person name="Mejri S."/>
            <person name="Dirks R."/>
            <person name="Jansen H."/>
            <person name="Henkel C."/>
            <person name="Chen W.J."/>
            <person name="Zahm M."/>
            <person name="Cabau C."/>
            <person name="Klopp C."/>
            <person name="Thompson A.W."/>
            <person name="Robinson-Rechavi M."/>
            <person name="Braasch I."/>
            <person name="Lecointre G."/>
            <person name="Bobe J."/>
            <person name="Postlethwait J.H."/>
            <person name="Berthelot C."/>
            <person name="Roest Crollius H."/>
            <person name="Guiguen Y."/>
        </authorList>
    </citation>
    <scope>NUCLEOTIDE SEQUENCE</scope>
    <source>
        <strain evidence="2">WJC10195</strain>
    </source>
</reference>
<comment type="caution">
    <text evidence="2">The sequence shown here is derived from an EMBL/GenBank/DDBJ whole genome shotgun (WGS) entry which is preliminary data.</text>
</comment>
<dbReference type="EMBL" id="JAINUF010000004">
    <property type="protein sequence ID" value="KAJ8365755.1"/>
    <property type="molecule type" value="Genomic_DNA"/>
</dbReference>
<protein>
    <submittedName>
        <fullName evidence="2">Uncharacterized protein</fullName>
    </submittedName>
</protein>
<organism evidence="2 3">
    <name type="scientific">Synaphobranchus kaupii</name>
    <name type="common">Kaup's arrowtooth eel</name>
    <dbReference type="NCBI Taxonomy" id="118154"/>
    <lineage>
        <taxon>Eukaryota</taxon>
        <taxon>Metazoa</taxon>
        <taxon>Chordata</taxon>
        <taxon>Craniata</taxon>
        <taxon>Vertebrata</taxon>
        <taxon>Euteleostomi</taxon>
        <taxon>Actinopterygii</taxon>
        <taxon>Neopterygii</taxon>
        <taxon>Teleostei</taxon>
        <taxon>Anguilliformes</taxon>
        <taxon>Synaphobranchidae</taxon>
        <taxon>Synaphobranchus</taxon>
    </lineage>
</organism>
<feature type="region of interest" description="Disordered" evidence="1">
    <location>
        <begin position="88"/>
        <end position="114"/>
    </location>
</feature>
<accession>A0A9Q1FT75</accession>
<evidence type="ECO:0000256" key="1">
    <source>
        <dbReference type="SAM" id="MobiDB-lite"/>
    </source>
</evidence>
<evidence type="ECO:0000313" key="3">
    <source>
        <dbReference type="Proteomes" id="UP001152622"/>
    </source>
</evidence>
<feature type="compositionally biased region" description="Basic and acidic residues" evidence="1">
    <location>
        <begin position="93"/>
        <end position="114"/>
    </location>
</feature>
<dbReference type="AlphaFoldDB" id="A0A9Q1FT75"/>
<dbReference type="Proteomes" id="UP001152622">
    <property type="component" value="Chromosome 4"/>
</dbReference>
<keyword evidence="3" id="KW-1185">Reference proteome</keyword>
<name>A0A9Q1FT75_SYNKA</name>
<gene>
    <name evidence="2" type="ORF">SKAU_G00145860</name>
</gene>
<evidence type="ECO:0000313" key="2">
    <source>
        <dbReference type="EMBL" id="KAJ8365755.1"/>
    </source>
</evidence>
<proteinExistence type="predicted"/>